<accession>A0A1D2VRT7</accession>
<dbReference type="InParanoid" id="A0A1D2VRT7"/>
<dbReference type="EMBL" id="KV454475">
    <property type="protein sequence ID" value="ODV64298.1"/>
    <property type="molecule type" value="Genomic_DNA"/>
</dbReference>
<organism evidence="1 2">
    <name type="scientific">Ascoidea rubescens DSM 1968</name>
    <dbReference type="NCBI Taxonomy" id="1344418"/>
    <lineage>
        <taxon>Eukaryota</taxon>
        <taxon>Fungi</taxon>
        <taxon>Dikarya</taxon>
        <taxon>Ascomycota</taxon>
        <taxon>Saccharomycotina</taxon>
        <taxon>Saccharomycetes</taxon>
        <taxon>Ascoideaceae</taxon>
        <taxon>Ascoidea</taxon>
    </lineage>
</organism>
<keyword evidence="2" id="KW-1185">Reference proteome</keyword>
<dbReference type="RefSeq" id="XP_020050605.1">
    <property type="nucleotide sequence ID" value="XM_020191279.1"/>
</dbReference>
<reference evidence="2" key="1">
    <citation type="submission" date="2016-05" db="EMBL/GenBank/DDBJ databases">
        <title>Comparative genomics of biotechnologically important yeasts.</title>
        <authorList>
            <consortium name="DOE Joint Genome Institute"/>
            <person name="Riley R."/>
            <person name="Haridas S."/>
            <person name="Wolfe K.H."/>
            <person name="Lopes M.R."/>
            <person name="Hittinger C.T."/>
            <person name="Goker M."/>
            <person name="Salamov A."/>
            <person name="Wisecaver J."/>
            <person name="Long T.M."/>
            <person name="Aerts A.L."/>
            <person name="Barry K."/>
            <person name="Choi C."/>
            <person name="Clum A."/>
            <person name="Coughlan A.Y."/>
            <person name="Deshpande S."/>
            <person name="Douglass A.P."/>
            <person name="Hanson S.J."/>
            <person name="Klenk H.-P."/>
            <person name="Labutti K."/>
            <person name="Lapidus A."/>
            <person name="Lindquist E."/>
            <person name="Lipzen A."/>
            <person name="Meier-Kolthoff J.P."/>
            <person name="Ohm R.A."/>
            <person name="Otillar R.P."/>
            <person name="Pangilinan J."/>
            <person name="Peng Y."/>
            <person name="Rokas A."/>
            <person name="Rosa C.A."/>
            <person name="Scheuner C."/>
            <person name="Sibirny A.A."/>
            <person name="Slot J.C."/>
            <person name="Stielow J.B."/>
            <person name="Sun H."/>
            <person name="Kurtzman C.P."/>
            <person name="Blackwell M."/>
            <person name="Grigoriev I.V."/>
            <person name="Jeffries T.W."/>
        </authorList>
    </citation>
    <scope>NUCLEOTIDE SEQUENCE [LARGE SCALE GENOMIC DNA]</scope>
    <source>
        <strain evidence="2">DSM 1968</strain>
    </source>
</reference>
<dbReference type="GeneID" id="30964915"/>
<gene>
    <name evidence="1" type="ORF">ASCRUDRAFT_6141</name>
</gene>
<proteinExistence type="predicted"/>
<evidence type="ECO:0000313" key="1">
    <source>
        <dbReference type="EMBL" id="ODV64298.1"/>
    </source>
</evidence>
<dbReference type="Proteomes" id="UP000095038">
    <property type="component" value="Unassembled WGS sequence"/>
</dbReference>
<sequence length="164" mass="19340">MLEVSLRLNSNNTRVVGIKSHENDHDRNDLFDEDILNRRRIDCGIIKDVFPLKGIFDKTYRRITDIQNATLNFQTPINHINQITICYNSLFHAIEANLNSFKKLKLYFINKNILPGFSYLNFFSDNTPDDKLCKLEPFFNFSSLRSTLTKYIERFPGNKKRELE</sequence>
<name>A0A1D2VRT7_9ASCO</name>
<evidence type="ECO:0000313" key="2">
    <source>
        <dbReference type="Proteomes" id="UP000095038"/>
    </source>
</evidence>
<protein>
    <submittedName>
        <fullName evidence="1">Uncharacterized protein</fullName>
    </submittedName>
</protein>
<dbReference type="AlphaFoldDB" id="A0A1D2VRT7"/>